<dbReference type="PROSITE" id="PS00138">
    <property type="entry name" value="SUBTILASE_SER"/>
    <property type="match status" value="1"/>
</dbReference>
<evidence type="ECO:0000313" key="6">
    <source>
        <dbReference type="EMBL" id="EAQ05698.1"/>
    </source>
</evidence>
<protein>
    <recommendedName>
        <fullName evidence="5">Peptidase S8/S53 domain-containing protein</fullName>
    </recommendedName>
</protein>
<reference evidence="6 7" key="1">
    <citation type="submission" date="2006-01" db="EMBL/GenBank/DDBJ databases">
        <authorList>
            <person name="Hagstrom A."/>
            <person name="Ferriera S."/>
            <person name="Johnson J."/>
            <person name="Kravitz S."/>
            <person name="Halpern A."/>
            <person name="Remington K."/>
            <person name="Beeson K."/>
            <person name="Tran B."/>
            <person name="Rogers Y.-H."/>
            <person name="Friedman R."/>
            <person name="Venter J.C."/>
        </authorList>
    </citation>
    <scope>NUCLEOTIDE SEQUENCE [LARGE SCALE GENOMIC DNA]</scope>
    <source>
        <strain evidence="6 7">SKA53</strain>
    </source>
</reference>
<evidence type="ECO:0000256" key="2">
    <source>
        <dbReference type="ARBA" id="ARBA00022801"/>
    </source>
</evidence>
<feature type="domain" description="Peptidase S8/S53" evidence="5">
    <location>
        <begin position="135"/>
        <end position="311"/>
    </location>
</feature>
<dbReference type="HOGENOM" id="CLU_852070_0_0_5"/>
<dbReference type="InterPro" id="IPR023828">
    <property type="entry name" value="Peptidase_S8_Ser-AS"/>
</dbReference>
<dbReference type="SUPFAM" id="SSF52743">
    <property type="entry name" value="Subtilisin-like"/>
    <property type="match status" value="1"/>
</dbReference>
<comment type="caution">
    <text evidence="6">The sequence shown here is derived from an EMBL/GenBank/DDBJ whole genome shotgun (WGS) entry which is preliminary data.</text>
</comment>
<dbReference type="Proteomes" id="UP000004507">
    <property type="component" value="Unassembled WGS sequence"/>
</dbReference>
<feature type="active site" description="Charge relay system" evidence="4">
    <location>
        <position position="272"/>
    </location>
</feature>
<keyword evidence="1 4" id="KW-0645">Protease</keyword>
<dbReference type="eggNOG" id="COG1404">
    <property type="taxonomic scope" value="Bacteria"/>
</dbReference>
<accession>A3V7P8</accession>
<dbReference type="AlphaFoldDB" id="A3V7P8"/>
<keyword evidence="2 4" id="KW-0378">Hydrolase</keyword>
<dbReference type="GO" id="GO:0004252">
    <property type="term" value="F:serine-type endopeptidase activity"/>
    <property type="evidence" value="ECO:0007669"/>
    <property type="project" value="UniProtKB-UniRule"/>
</dbReference>
<evidence type="ECO:0000259" key="5">
    <source>
        <dbReference type="Pfam" id="PF00082"/>
    </source>
</evidence>
<evidence type="ECO:0000256" key="3">
    <source>
        <dbReference type="ARBA" id="ARBA00022825"/>
    </source>
</evidence>
<evidence type="ECO:0000313" key="7">
    <source>
        <dbReference type="Proteomes" id="UP000004507"/>
    </source>
</evidence>
<keyword evidence="7" id="KW-1185">Reference proteome</keyword>
<dbReference type="Pfam" id="PF00082">
    <property type="entry name" value="Peptidase_S8"/>
    <property type="match status" value="1"/>
</dbReference>
<dbReference type="CDD" id="cd00306">
    <property type="entry name" value="Peptidases_S8_S53"/>
    <property type="match status" value="1"/>
</dbReference>
<comment type="similarity">
    <text evidence="4">Belongs to the peptidase S8 family.</text>
</comment>
<dbReference type="Gene3D" id="3.40.50.200">
    <property type="entry name" value="Peptidase S8/S53 domain"/>
    <property type="match status" value="1"/>
</dbReference>
<proteinExistence type="inferred from homology"/>
<dbReference type="GO" id="GO:0006508">
    <property type="term" value="P:proteolysis"/>
    <property type="evidence" value="ECO:0007669"/>
    <property type="project" value="UniProtKB-KW"/>
</dbReference>
<evidence type="ECO:0000256" key="4">
    <source>
        <dbReference type="PROSITE-ProRule" id="PRU01240"/>
    </source>
</evidence>
<dbReference type="InterPro" id="IPR000209">
    <property type="entry name" value="Peptidase_S8/S53_dom"/>
</dbReference>
<organism evidence="6 7">
    <name type="scientific">Yoonia vestfoldensis SKA53</name>
    <dbReference type="NCBI Taxonomy" id="314232"/>
    <lineage>
        <taxon>Bacteria</taxon>
        <taxon>Pseudomonadati</taxon>
        <taxon>Pseudomonadota</taxon>
        <taxon>Alphaproteobacteria</taxon>
        <taxon>Rhodobacterales</taxon>
        <taxon>Paracoccaceae</taxon>
        <taxon>Yoonia</taxon>
    </lineage>
</organism>
<dbReference type="PROSITE" id="PS51892">
    <property type="entry name" value="SUBTILASE"/>
    <property type="match status" value="1"/>
</dbReference>
<keyword evidence="3 4" id="KW-0720">Serine protease</keyword>
<feature type="active site" description="Charge relay system" evidence="4">
    <location>
        <position position="92"/>
    </location>
</feature>
<sequence>MPTARRNEIVTMTATSLFSATGRVIGAISSLGLLSACLGGGAGGNTVQPTDNVSANTNLVSSGVYYSWMHPDIQTAWDQGYVGQGTHVITIDDFITDVTSVGRLTDVSADMRHGEWIDMQVGLMAPDATRVQQDFTATASVQLDAGALNIVNLSFGMFAANGLADSQIDWTARESSVITYAQNGAAVVVKAAGNHAVAIGSVNSSGEVDYLDRALIGADAAIFVGALNGNGTVANPTSLTTFSNYAGTNLTVQNQFIAVGVRDDLTSLNGTSFAAPIVSGYAAVLGSKFTTATPTQITNQLLNTARTDTILNYSTAMHGRGEASIARALAPASIN</sequence>
<dbReference type="InterPro" id="IPR036852">
    <property type="entry name" value="Peptidase_S8/S53_dom_sf"/>
</dbReference>
<dbReference type="STRING" id="314232.SKA53_06327"/>
<name>A3V7P8_9RHOB</name>
<dbReference type="EMBL" id="AAMS01000007">
    <property type="protein sequence ID" value="EAQ05698.1"/>
    <property type="molecule type" value="Genomic_DNA"/>
</dbReference>
<evidence type="ECO:0000256" key="1">
    <source>
        <dbReference type="ARBA" id="ARBA00022670"/>
    </source>
</evidence>
<gene>
    <name evidence="6" type="ORF">SKA53_06327</name>
</gene>
<feature type="active site" description="Charge relay system" evidence="4">
    <location>
        <position position="113"/>
    </location>
</feature>